<dbReference type="SUPFAM" id="SSF52058">
    <property type="entry name" value="L domain-like"/>
    <property type="match status" value="1"/>
</dbReference>
<comment type="similarity">
    <text evidence="1">Belongs to the disease resistance NB-LRR family.</text>
</comment>
<feature type="domain" description="NB-ARC" evidence="7">
    <location>
        <begin position="163"/>
        <end position="329"/>
    </location>
</feature>
<dbReference type="InterPro" id="IPR050905">
    <property type="entry name" value="Plant_NBS-LRR"/>
</dbReference>
<dbReference type="SUPFAM" id="SSF52540">
    <property type="entry name" value="P-loop containing nucleoside triphosphate hydrolases"/>
    <property type="match status" value="2"/>
</dbReference>
<evidence type="ECO:0000256" key="4">
    <source>
        <dbReference type="ARBA" id="ARBA00022741"/>
    </source>
</evidence>
<evidence type="ECO:0000259" key="8">
    <source>
        <dbReference type="Pfam" id="PF23559"/>
    </source>
</evidence>
<dbReference type="InterPro" id="IPR055414">
    <property type="entry name" value="LRR_R13L4/SHOC2-like"/>
</dbReference>
<gene>
    <name evidence="10" type="ORF">MERR_LOCUS16290</name>
</gene>
<evidence type="ECO:0000313" key="10">
    <source>
        <dbReference type="EMBL" id="CAA7029055.1"/>
    </source>
</evidence>
<reference evidence="10" key="1">
    <citation type="submission" date="2020-01" db="EMBL/GenBank/DDBJ databases">
        <authorList>
            <person name="Mishra B."/>
        </authorList>
    </citation>
    <scope>NUCLEOTIDE SEQUENCE [LARGE SCALE GENOMIC DNA]</scope>
</reference>
<evidence type="ECO:0000259" key="7">
    <source>
        <dbReference type="Pfam" id="PF00931"/>
    </source>
</evidence>
<keyword evidence="4" id="KW-0547">Nucleotide-binding</keyword>
<dbReference type="PANTHER" id="PTHR33463">
    <property type="entry name" value="NB-ARC DOMAIN-CONTAINING PROTEIN-RELATED"/>
    <property type="match status" value="1"/>
</dbReference>
<dbReference type="Proteomes" id="UP000467841">
    <property type="component" value="Unassembled WGS sequence"/>
</dbReference>
<dbReference type="InterPro" id="IPR027417">
    <property type="entry name" value="P-loop_NTPase"/>
</dbReference>
<accession>A0A6D2IVU1</accession>
<evidence type="ECO:0008006" key="12">
    <source>
        <dbReference type="Google" id="ProtNLM"/>
    </source>
</evidence>
<keyword evidence="11" id="KW-1185">Reference proteome</keyword>
<feature type="domain" description="NB-ARC" evidence="7">
    <location>
        <begin position="1152"/>
        <end position="1210"/>
    </location>
</feature>
<evidence type="ECO:0000256" key="3">
    <source>
        <dbReference type="ARBA" id="ARBA00022737"/>
    </source>
</evidence>
<keyword evidence="2" id="KW-0433">Leucine-rich repeat</keyword>
<keyword evidence="3" id="KW-0677">Repeat</keyword>
<evidence type="ECO:0000259" key="9">
    <source>
        <dbReference type="Pfam" id="PF23598"/>
    </source>
</evidence>
<dbReference type="FunFam" id="1.10.8.430:FF:000003">
    <property type="entry name" value="Probable disease resistance protein At5g66910"/>
    <property type="match status" value="1"/>
</dbReference>
<keyword evidence="5" id="KW-0611">Plant defense</keyword>
<dbReference type="EMBL" id="CACVBM020001075">
    <property type="protein sequence ID" value="CAA7029055.1"/>
    <property type="molecule type" value="Genomic_DNA"/>
</dbReference>
<dbReference type="InterPro" id="IPR002182">
    <property type="entry name" value="NB-ARC"/>
</dbReference>
<dbReference type="Gene3D" id="1.10.8.430">
    <property type="entry name" value="Helical domain of apoptotic protease-activating factors"/>
    <property type="match status" value="1"/>
</dbReference>
<dbReference type="InterPro" id="IPR032675">
    <property type="entry name" value="LRR_dom_sf"/>
</dbReference>
<evidence type="ECO:0000256" key="6">
    <source>
        <dbReference type="ARBA" id="ARBA00022840"/>
    </source>
</evidence>
<name>A0A6D2IVU1_9BRAS</name>
<dbReference type="Pfam" id="PF23598">
    <property type="entry name" value="LRR_14"/>
    <property type="match status" value="1"/>
</dbReference>
<dbReference type="AlphaFoldDB" id="A0A6D2IVU1"/>
<dbReference type="OrthoDB" id="664960at2759"/>
<organism evidence="10 11">
    <name type="scientific">Microthlaspi erraticum</name>
    <dbReference type="NCBI Taxonomy" id="1685480"/>
    <lineage>
        <taxon>Eukaryota</taxon>
        <taxon>Viridiplantae</taxon>
        <taxon>Streptophyta</taxon>
        <taxon>Embryophyta</taxon>
        <taxon>Tracheophyta</taxon>
        <taxon>Spermatophyta</taxon>
        <taxon>Magnoliopsida</taxon>
        <taxon>eudicotyledons</taxon>
        <taxon>Gunneridae</taxon>
        <taxon>Pentapetalae</taxon>
        <taxon>rosids</taxon>
        <taxon>malvids</taxon>
        <taxon>Brassicales</taxon>
        <taxon>Brassicaceae</taxon>
        <taxon>Coluteocarpeae</taxon>
        <taxon>Microthlaspi</taxon>
    </lineage>
</organism>
<dbReference type="Gene3D" id="1.10.10.10">
    <property type="entry name" value="Winged helix-like DNA-binding domain superfamily/Winged helix DNA-binding domain"/>
    <property type="match status" value="1"/>
</dbReference>
<evidence type="ECO:0000256" key="1">
    <source>
        <dbReference type="ARBA" id="ARBA00008894"/>
    </source>
</evidence>
<dbReference type="SMART" id="SM00369">
    <property type="entry name" value="LRR_TYP"/>
    <property type="match status" value="2"/>
</dbReference>
<dbReference type="Gene3D" id="3.80.10.10">
    <property type="entry name" value="Ribonuclease Inhibitor"/>
    <property type="match status" value="1"/>
</dbReference>
<feature type="domain" description="Disease resistance R13L4/SHOC-2-like LRR" evidence="9">
    <location>
        <begin position="512"/>
        <end position="806"/>
    </location>
</feature>
<dbReference type="PANTHER" id="PTHR33463:SF220">
    <property type="entry name" value="NB-ARC DOMAIN-CONTAINING PROTEIN"/>
    <property type="match status" value="1"/>
</dbReference>
<protein>
    <recommendedName>
        <fullName evidence="12">NB-ARC domain-containing protein</fullName>
    </recommendedName>
</protein>
<dbReference type="GO" id="GO:0006952">
    <property type="term" value="P:defense response"/>
    <property type="evidence" value="ECO:0007669"/>
    <property type="project" value="UniProtKB-KW"/>
</dbReference>
<dbReference type="InterPro" id="IPR036388">
    <property type="entry name" value="WH-like_DNA-bd_sf"/>
</dbReference>
<sequence>MGGRFSVSVSSDQSLKNVSQLLCFQESYIHSLEENLEAIQKDMEELKARQTDVWRRVEREEDTRGHQRLAEVKVWLKNVDSIGRQVSYLLSNRATEPDRLSLSGLCSKNLRLNYSYGERVSLILKKVNDLKSKGDFRVVTEPATATKKEERPFSSRMTIVDRETILKRALNRLVGGGPGIMGLYGVGGVGKSTILRELNRKISARFEFVIWVSVSKHFRVEKIQEEIGKKLGFHGEEWNRKEESQKATDIHNSMKKKRFVLLLDDAWTKVDLTKIGVPFPTRENKCKIAFTARSREVCVQMGVDDPIEVPCLAENDAWDLFEMKVGEDTIGSRSGIPELASKAAETCHGLPLALNVLGEIMSMKTTVQEWNDAIDVLTSYATEFAGTEDETLLPILKYGYDNLRVGRFKSCFQYCALFPPGFTVSKEDLIECWEGEGFMGGYDRGHEIINKLVHACLLMEDDKDNKFVRMHDVVRDMALWIASDFGKQKERCIVQAGVGLVEVPLVKDWSSVRRMSLMDNEIEEISDSQECPQLTTLFLQENRNLKRISGEFFRSMPRLAVLNMSSNQLTELPKEISGLLSLQYLNLSRTEIERLPDGLGRLKRLKHINLEMTKRLKSVNGISDVSSLEVLRLLNSNVSLDATSIVEELQRLEQLECLNIDISSSSAVEQLFTARVLADCIEEVCIRDIQEEAYKTLVLPAMERLSKLMIMSCDIWEIEIGRTSWDIILTRARLRNLSSVVINACNGLKDLTWLLFVPNLTHLKLESLEKVEEVISEEKAASSPSDEQKVRGMNAPFQKLERLDLMDLPMLKRIYWSPLVFPCLKKIVVGKCPKLRKLPLNSESCVAGGEELVINYRDDQWFKRVRWEDKATKERFLPCCEKTSVPEGSETAQIRPRMMLGIKEIIRFEKGEDNSCQVNKDYKVIFSSKMVSRLGILPTPPIPYIRLVLNPSLMGKLLDSKAGKDSTLHFVCYLPSFSFRRYLLESFKKNHTLQRLQGIELRRRLETHSQNYQQTPRSQLLSSECLIATKPTWFCLLNLSSCVNCKMGDVFSKASEFVFKQVCSCFCVEVNHICRLDKNLEALKKAMGRLQARRMMSGICIKVSLREEVFSMLEDVKELIDRKITGDFNAVSAPPTRDVVEERDLHGIIVGQETVLEKAWNHLMDDGTQIMGLYGMGGVGKTTLLEQINNKFKVANDDGFEKVIWVVVSSNLG</sequence>
<feature type="domain" description="Disease resistance protein winged helix" evidence="8">
    <location>
        <begin position="417"/>
        <end position="478"/>
    </location>
</feature>
<dbReference type="GO" id="GO:0043531">
    <property type="term" value="F:ADP binding"/>
    <property type="evidence" value="ECO:0007669"/>
    <property type="project" value="InterPro"/>
</dbReference>
<dbReference type="InterPro" id="IPR058922">
    <property type="entry name" value="WHD_DRP"/>
</dbReference>
<dbReference type="InterPro" id="IPR003591">
    <property type="entry name" value="Leu-rich_rpt_typical-subtyp"/>
</dbReference>
<comment type="caution">
    <text evidence="10">The sequence shown here is derived from an EMBL/GenBank/DDBJ whole genome shotgun (WGS) entry which is preliminary data.</text>
</comment>
<evidence type="ECO:0000256" key="5">
    <source>
        <dbReference type="ARBA" id="ARBA00022821"/>
    </source>
</evidence>
<dbReference type="FunFam" id="3.40.50.300:FF:001091">
    <property type="entry name" value="Probable disease resistance protein At1g61300"/>
    <property type="match status" value="1"/>
</dbReference>
<dbReference type="PRINTS" id="PR00364">
    <property type="entry name" value="DISEASERSIST"/>
</dbReference>
<dbReference type="FunFam" id="1.10.10.10:FF:000322">
    <property type="entry name" value="Probable disease resistance protein At1g63360"/>
    <property type="match status" value="1"/>
</dbReference>
<evidence type="ECO:0000313" key="11">
    <source>
        <dbReference type="Proteomes" id="UP000467841"/>
    </source>
</evidence>
<evidence type="ECO:0000256" key="2">
    <source>
        <dbReference type="ARBA" id="ARBA00022614"/>
    </source>
</evidence>
<dbReference type="GO" id="GO:0005524">
    <property type="term" value="F:ATP binding"/>
    <property type="evidence" value="ECO:0007669"/>
    <property type="project" value="UniProtKB-KW"/>
</dbReference>
<dbReference type="InterPro" id="IPR042197">
    <property type="entry name" value="Apaf_helical"/>
</dbReference>
<dbReference type="Pfam" id="PF23559">
    <property type="entry name" value="WHD_DRP"/>
    <property type="match status" value="1"/>
</dbReference>
<proteinExistence type="inferred from homology"/>
<dbReference type="Pfam" id="PF00931">
    <property type="entry name" value="NB-ARC"/>
    <property type="match status" value="2"/>
</dbReference>
<keyword evidence="6" id="KW-0067">ATP-binding</keyword>
<dbReference type="Gene3D" id="3.40.50.300">
    <property type="entry name" value="P-loop containing nucleotide triphosphate hydrolases"/>
    <property type="match status" value="2"/>
</dbReference>